<feature type="signal peptide" evidence="1">
    <location>
        <begin position="1"/>
        <end position="21"/>
    </location>
</feature>
<dbReference type="EMBL" id="JBHUCM010000013">
    <property type="protein sequence ID" value="MFD1538260.1"/>
    <property type="molecule type" value="Genomic_DNA"/>
</dbReference>
<keyword evidence="1" id="KW-0732">Signal</keyword>
<proteinExistence type="predicted"/>
<reference evidence="3" key="1">
    <citation type="journal article" date="2019" name="Int. J. Syst. Evol. Microbiol.">
        <title>The Global Catalogue of Microorganisms (GCM) 10K type strain sequencing project: providing services to taxonomists for standard genome sequencing and annotation.</title>
        <authorList>
            <consortium name="The Broad Institute Genomics Platform"/>
            <consortium name="The Broad Institute Genome Sequencing Center for Infectious Disease"/>
            <person name="Wu L."/>
            <person name="Ma J."/>
        </authorList>
    </citation>
    <scope>NUCLEOTIDE SEQUENCE [LARGE SCALE GENOMIC DNA]</scope>
    <source>
        <strain evidence="3">CGMCC 1.15399</strain>
    </source>
</reference>
<evidence type="ECO:0008006" key="4">
    <source>
        <dbReference type="Google" id="ProtNLM"/>
    </source>
</evidence>
<evidence type="ECO:0000313" key="3">
    <source>
        <dbReference type="Proteomes" id="UP001597097"/>
    </source>
</evidence>
<keyword evidence="3" id="KW-1185">Reference proteome</keyword>
<protein>
    <recommendedName>
        <fullName evidence="4">WD40 repeat domain-containing protein</fullName>
    </recommendedName>
</protein>
<gene>
    <name evidence="2" type="ORF">ACFSJ0_14495</name>
</gene>
<dbReference type="Proteomes" id="UP001597097">
    <property type="component" value="Unassembled WGS sequence"/>
</dbReference>
<comment type="caution">
    <text evidence="2">The sequence shown here is derived from an EMBL/GenBank/DDBJ whole genome shotgun (WGS) entry which is preliminary data.</text>
</comment>
<sequence length="334" mass="35581">MIAHIAVAVSLTLLAPTAPIAELPIAEPPIAELPAAAKLPAAELPTVQADTLPLPGVSVKYLEKTGDPVRLSSYGLGTKSTYLRARTGSTFAQQPTLSEAAVSPDAATVAGVPKSYRDGYDSLLLTDRASGKGRRVRTVKKPLAASYISWSRDSKRVALTVEQKVGGKWRAVGFTVVDVVTSTARTVRPAGLDGAADFWWSPGGDLVARFGDGLRTYRASDGATLRTFAGVGLPTGPEDAYSPSGARLTTWCPARFKEQLCLVNPATGKIASRVAVSPEMLFGWWDESHVIAVMAHQSAYRLSVVDLTGKVTRVLAVIPSQTWKANLWLTFHRG</sequence>
<accession>A0ABW4G728</accession>
<organism evidence="2 3">
    <name type="scientific">Nonomuraea guangzhouensis</name>
    <dbReference type="NCBI Taxonomy" id="1291555"/>
    <lineage>
        <taxon>Bacteria</taxon>
        <taxon>Bacillati</taxon>
        <taxon>Actinomycetota</taxon>
        <taxon>Actinomycetes</taxon>
        <taxon>Streptosporangiales</taxon>
        <taxon>Streptosporangiaceae</taxon>
        <taxon>Nonomuraea</taxon>
    </lineage>
</organism>
<dbReference type="RefSeq" id="WP_219533269.1">
    <property type="nucleotide sequence ID" value="NZ_JAHKRM010000017.1"/>
</dbReference>
<evidence type="ECO:0000256" key="1">
    <source>
        <dbReference type="SAM" id="SignalP"/>
    </source>
</evidence>
<feature type="chain" id="PRO_5046951585" description="WD40 repeat domain-containing protein" evidence="1">
    <location>
        <begin position="22"/>
        <end position="334"/>
    </location>
</feature>
<name>A0ABW4G728_9ACTN</name>
<evidence type="ECO:0000313" key="2">
    <source>
        <dbReference type="EMBL" id="MFD1538260.1"/>
    </source>
</evidence>